<name>A0AAE1IQ25_9FABA</name>
<dbReference type="FunFam" id="3.40.33.10:FF:000006">
    <property type="entry name" value="Putative pathogenesis-related protein 1"/>
    <property type="match status" value="1"/>
</dbReference>
<keyword evidence="3 7" id="KW-0732">Signal</keyword>
<dbReference type="Proteomes" id="UP001293593">
    <property type="component" value="Unassembled WGS sequence"/>
</dbReference>
<evidence type="ECO:0000256" key="2">
    <source>
        <dbReference type="ARBA" id="ARBA00009923"/>
    </source>
</evidence>
<evidence type="ECO:0000259" key="8">
    <source>
        <dbReference type="SMART" id="SM00198"/>
    </source>
</evidence>
<evidence type="ECO:0000256" key="4">
    <source>
        <dbReference type="ARBA" id="ARBA00022821"/>
    </source>
</evidence>
<reference evidence="9" key="1">
    <citation type="submission" date="2023-10" db="EMBL/GenBank/DDBJ databases">
        <title>Chromosome-level genome of the transformable northern wattle, Acacia crassicarpa.</title>
        <authorList>
            <person name="Massaro I."/>
            <person name="Sinha N.R."/>
            <person name="Poethig S."/>
            <person name="Leichty A.R."/>
        </authorList>
    </citation>
    <scope>NUCLEOTIDE SEQUENCE</scope>
    <source>
        <strain evidence="9">Acra3RX</strain>
        <tissue evidence="9">Leaf</tissue>
    </source>
</reference>
<evidence type="ECO:0000313" key="10">
    <source>
        <dbReference type="Proteomes" id="UP001293593"/>
    </source>
</evidence>
<protein>
    <recommendedName>
        <fullName evidence="8">SCP domain-containing protein</fullName>
    </recommendedName>
</protein>
<dbReference type="PANTHER" id="PTHR10334">
    <property type="entry name" value="CYSTEINE-RICH SECRETORY PROTEIN-RELATED"/>
    <property type="match status" value="1"/>
</dbReference>
<dbReference type="AlphaFoldDB" id="A0AAE1IQ25"/>
<gene>
    <name evidence="9" type="ORF">QN277_009516</name>
</gene>
<keyword evidence="4" id="KW-0611">Plant defense</keyword>
<dbReference type="InterPro" id="IPR018244">
    <property type="entry name" value="Allrgn_V5/Tpx1_CS"/>
</dbReference>
<evidence type="ECO:0000256" key="3">
    <source>
        <dbReference type="ARBA" id="ARBA00022729"/>
    </source>
</evidence>
<dbReference type="PRINTS" id="PR00838">
    <property type="entry name" value="V5ALLERGEN"/>
</dbReference>
<dbReference type="EMBL" id="JAWXYG010000014">
    <property type="protein sequence ID" value="KAK4254087.1"/>
    <property type="molecule type" value="Genomic_DNA"/>
</dbReference>
<dbReference type="GO" id="GO:0005576">
    <property type="term" value="C:extracellular region"/>
    <property type="evidence" value="ECO:0007669"/>
    <property type="project" value="InterPro"/>
</dbReference>
<accession>A0AAE1IQ25</accession>
<evidence type="ECO:0000256" key="6">
    <source>
        <dbReference type="ARBA" id="ARBA00023265"/>
    </source>
</evidence>
<organism evidence="9 10">
    <name type="scientific">Acacia crassicarpa</name>
    <name type="common">northern wattle</name>
    <dbReference type="NCBI Taxonomy" id="499986"/>
    <lineage>
        <taxon>Eukaryota</taxon>
        <taxon>Viridiplantae</taxon>
        <taxon>Streptophyta</taxon>
        <taxon>Embryophyta</taxon>
        <taxon>Tracheophyta</taxon>
        <taxon>Spermatophyta</taxon>
        <taxon>Magnoliopsida</taxon>
        <taxon>eudicotyledons</taxon>
        <taxon>Gunneridae</taxon>
        <taxon>Pentapetalae</taxon>
        <taxon>rosids</taxon>
        <taxon>fabids</taxon>
        <taxon>Fabales</taxon>
        <taxon>Fabaceae</taxon>
        <taxon>Caesalpinioideae</taxon>
        <taxon>mimosoid clade</taxon>
        <taxon>Acacieae</taxon>
        <taxon>Acacia</taxon>
    </lineage>
</organism>
<dbReference type="SUPFAM" id="SSF55797">
    <property type="entry name" value="PR-1-like"/>
    <property type="match status" value="1"/>
</dbReference>
<dbReference type="InterPro" id="IPR002413">
    <property type="entry name" value="V5_allergen-like"/>
</dbReference>
<dbReference type="InterPro" id="IPR001283">
    <property type="entry name" value="CRISP-related"/>
</dbReference>
<dbReference type="PRINTS" id="PR00837">
    <property type="entry name" value="V5TPXLIKE"/>
</dbReference>
<keyword evidence="10" id="KW-1185">Reference proteome</keyword>
<comment type="similarity">
    <text evidence="2">Belongs to the CRISP family.</text>
</comment>
<dbReference type="GO" id="GO:0098542">
    <property type="term" value="P:defense response to other organism"/>
    <property type="evidence" value="ECO:0007669"/>
    <property type="project" value="UniProtKB-ARBA"/>
</dbReference>
<dbReference type="CDD" id="cd05381">
    <property type="entry name" value="CAP_PR-1"/>
    <property type="match status" value="1"/>
</dbReference>
<dbReference type="Pfam" id="PF00188">
    <property type="entry name" value="CAP"/>
    <property type="match status" value="1"/>
</dbReference>
<comment type="function">
    <text evidence="1">Probably involved in the defense reaction of plants against pathogens.</text>
</comment>
<feature type="signal peptide" evidence="7">
    <location>
        <begin position="1"/>
        <end position="25"/>
    </location>
</feature>
<dbReference type="SMART" id="SM00198">
    <property type="entry name" value="SCP"/>
    <property type="match status" value="1"/>
</dbReference>
<comment type="caution">
    <text evidence="9">The sequence shown here is derived from an EMBL/GenBank/DDBJ whole genome shotgun (WGS) entry which is preliminary data.</text>
</comment>
<feature type="domain" description="SCP" evidence="8">
    <location>
        <begin position="27"/>
        <end position="160"/>
    </location>
</feature>
<sequence>MRSSPFLTSLILLGFALMAHHLVHGQDSQAEYVNGHSAARSAVGVPPLVWDDMVAQFAQDYANQRKGDCQLVHSGGGGKYGENIAWSSGDMSEADAVKMWVEEKPYYDYDSNSCIGGQQCLHYTQVVWRNSVRVGCGKVRCDNGGTFIGCNYDPPGNYVGEKPY</sequence>
<feature type="chain" id="PRO_5042126254" description="SCP domain-containing protein" evidence="7">
    <location>
        <begin position="26"/>
        <end position="164"/>
    </location>
</feature>
<evidence type="ECO:0000256" key="1">
    <source>
        <dbReference type="ARBA" id="ARBA00003143"/>
    </source>
</evidence>
<proteinExistence type="inferred from homology"/>
<keyword evidence="5" id="KW-1015">Disulfide bond</keyword>
<keyword evidence="6" id="KW-0568">Pathogenesis-related protein</keyword>
<dbReference type="PROSITE" id="PS01010">
    <property type="entry name" value="CRISP_2"/>
    <property type="match status" value="1"/>
</dbReference>
<evidence type="ECO:0000313" key="9">
    <source>
        <dbReference type="EMBL" id="KAK4254087.1"/>
    </source>
</evidence>
<dbReference type="Gene3D" id="3.40.33.10">
    <property type="entry name" value="CAP"/>
    <property type="match status" value="1"/>
</dbReference>
<evidence type="ECO:0000256" key="7">
    <source>
        <dbReference type="SAM" id="SignalP"/>
    </source>
</evidence>
<dbReference type="InterPro" id="IPR014044">
    <property type="entry name" value="CAP_dom"/>
</dbReference>
<dbReference type="InterPro" id="IPR035940">
    <property type="entry name" value="CAP_sf"/>
</dbReference>
<evidence type="ECO:0000256" key="5">
    <source>
        <dbReference type="ARBA" id="ARBA00023157"/>
    </source>
</evidence>